<evidence type="ECO:0000313" key="2">
    <source>
        <dbReference type="Proteomes" id="UP000011083"/>
    </source>
</evidence>
<dbReference type="KEGG" id="acan:ACA1_056880"/>
<dbReference type="RefSeq" id="XP_004339070.1">
    <property type="nucleotide sequence ID" value="XM_004339022.1"/>
</dbReference>
<dbReference type="EMBL" id="KB007974">
    <property type="protein sequence ID" value="ELR17057.1"/>
    <property type="molecule type" value="Genomic_DNA"/>
</dbReference>
<sequence>MLKPCDLLAEVWDKLLKMLADSDLFVSINKINNADIPTLSHDMWEMEGATPTIDCKALKLANVTLVGPYSEISTEIDELEQWLVVLRGLHNDFKQLMDRTAEIMQAERLKCMNEDLQNLIEAAQKCCDDNRRAMLESFGMAMPTVMVAPPPLVPAMLQCGIR</sequence>
<name>L8GVU5_ACACF</name>
<dbReference type="VEuPathDB" id="AmoebaDB:ACA1_056880"/>
<reference evidence="1 2" key="1">
    <citation type="journal article" date="2013" name="Genome Biol.">
        <title>Genome of Acanthamoeba castellanii highlights extensive lateral gene transfer and early evolution of tyrosine kinase signaling.</title>
        <authorList>
            <person name="Clarke M."/>
            <person name="Lohan A.J."/>
            <person name="Liu B."/>
            <person name="Lagkouvardos I."/>
            <person name="Roy S."/>
            <person name="Zafar N."/>
            <person name="Bertelli C."/>
            <person name="Schilde C."/>
            <person name="Kianianmomeni A."/>
            <person name="Burglin T.R."/>
            <person name="Frech C."/>
            <person name="Turcotte B."/>
            <person name="Kopec K.O."/>
            <person name="Synnott J.M."/>
            <person name="Choo C."/>
            <person name="Paponov I."/>
            <person name="Finkler A."/>
            <person name="Soon Heng Tan C."/>
            <person name="Hutchins A.P."/>
            <person name="Weinmeier T."/>
            <person name="Rattei T."/>
            <person name="Chu J.S."/>
            <person name="Gimenez G."/>
            <person name="Irimia M."/>
            <person name="Rigden D.J."/>
            <person name="Fitzpatrick D.A."/>
            <person name="Lorenzo-Morales J."/>
            <person name="Bateman A."/>
            <person name="Chiu C.H."/>
            <person name="Tang P."/>
            <person name="Hegemann P."/>
            <person name="Fromm H."/>
            <person name="Raoult D."/>
            <person name="Greub G."/>
            <person name="Miranda-Saavedra D."/>
            <person name="Chen N."/>
            <person name="Nash P."/>
            <person name="Ginger M.L."/>
            <person name="Horn M."/>
            <person name="Schaap P."/>
            <person name="Caler L."/>
            <person name="Loftus B."/>
        </authorList>
    </citation>
    <scope>NUCLEOTIDE SEQUENCE [LARGE SCALE GENOMIC DNA]</scope>
    <source>
        <strain evidence="1 2">Neff</strain>
    </source>
</reference>
<accession>L8GVU5</accession>
<organism evidence="1 2">
    <name type="scientific">Acanthamoeba castellanii (strain ATCC 30010 / Neff)</name>
    <dbReference type="NCBI Taxonomy" id="1257118"/>
    <lineage>
        <taxon>Eukaryota</taxon>
        <taxon>Amoebozoa</taxon>
        <taxon>Discosea</taxon>
        <taxon>Longamoebia</taxon>
        <taxon>Centramoebida</taxon>
        <taxon>Acanthamoebidae</taxon>
        <taxon>Acanthamoeba</taxon>
    </lineage>
</organism>
<dbReference type="GeneID" id="14918320"/>
<gene>
    <name evidence="1" type="ORF">ACA1_056880</name>
</gene>
<evidence type="ECO:0000313" key="1">
    <source>
        <dbReference type="EMBL" id="ELR17057.1"/>
    </source>
</evidence>
<proteinExistence type="predicted"/>
<keyword evidence="2" id="KW-1185">Reference proteome</keyword>
<protein>
    <submittedName>
        <fullName evidence="1">Uncharacterized protein</fullName>
    </submittedName>
</protein>
<dbReference type="AlphaFoldDB" id="L8GVU5"/>
<dbReference type="Proteomes" id="UP000011083">
    <property type="component" value="Unassembled WGS sequence"/>
</dbReference>